<dbReference type="PANTHER" id="PTHR31569">
    <property type="entry name" value="SWIM-TYPE DOMAIN-CONTAINING PROTEIN"/>
    <property type="match status" value="1"/>
</dbReference>
<dbReference type="Proteomes" id="UP000237438">
    <property type="component" value="Unassembled WGS sequence"/>
</dbReference>
<evidence type="ECO:0000313" key="2">
    <source>
        <dbReference type="Proteomes" id="UP000237438"/>
    </source>
</evidence>
<dbReference type="OrthoDB" id="3582634at2759"/>
<organism evidence="1 2">
    <name type="scientific">Erysiphe pulchra</name>
    <dbReference type="NCBI Taxonomy" id="225359"/>
    <lineage>
        <taxon>Eukaryota</taxon>
        <taxon>Fungi</taxon>
        <taxon>Dikarya</taxon>
        <taxon>Ascomycota</taxon>
        <taxon>Pezizomycotina</taxon>
        <taxon>Leotiomycetes</taxon>
        <taxon>Erysiphales</taxon>
        <taxon>Erysiphaceae</taxon>
        <taxon>Erysiphe</taxon>
    </lineage>
</organism>
<dbReference type="AlphaFoldDB" id="A0A2S4PXK7"/>
<reference evidence="1 2" key="1">
    <citation type="submission" date="2017-10" db="EMBL/GenBank/DDBJ databases">
        <title>Development of genomic resources for the powdery mildew, Erysiphe pulchra.</title>
        <authorList>
            <person name="Wadl P.A."/>
            <person name="Mack B.M."/>
            <person name="Moore G."/>
            <person name="Beltz S.B."/>
        </authorList>
    </citation>
    <scope>NUCLEOTIDE SEQUENCE [LARGE SCALE GENOMIC DNA]</scope>
    <source>
        <strain evidence="1">Cflorida</strain>
    </source>
</reference>
<dbReference type="InterPro" id="IPR052579">
    <property type="entry name" value="Zinc_finger_SWIM"/>
</dbReference>
<gene>
    <name evidence="1" type="ORF">EPUL_006660</name>
</gene>
<sequence>MSIAIARFNTMSSSRSSFWEVVTGSSRPPGPECLDSRSMLPPPEWCYDGERLDRACSDCQTFARNHGYNLSRAPGSDKGKGRIYLQCHRAGEHETRGTVRNSQSNRIGCPFRIRIRYFRNENTTRVIHEYIRHNHEASVDLHTAQTYHYCSPQEREFIRHRRCMGDQPRQALDNLMRRFPNTQLQYHDIRNEFGAAHAEETALYGAPR</sequence>
<evidence type="ECO:0008006" key="3">
    <source>
        <dbReference type="Google" id="ProtNLM"/>
    </source>
</evidence>
<protein>
    <recommendedName>
        <fullName evidence="3">FAR1 domain-containing protein</fullName>
    </recommendedName>
</protein>
<accession>A0A2S4PXK7</accession>
<keyword evidence="2" id="KW-1185">Reference proteome</keyword>
<comment type="caution">
    <text evidence="1">The sequence shown here is derived from an EMBL/GenBank/DDBJ whole genome shotgun (WGS) entry which is preliminary data.</text>
</comment>
<name>A0A2S4PXK7_9PEZI</name>
<dbReference type="PANTHER" id="PTHR31569:SF4">
    <property type="entry name" value="SWIM-TYPE DOMAIN-CONTAINING PROTEIN"/>
    <property type="match status" value="1"/>
</dbReference>
<dbReference type="EMBL" id="PEDP01000256">
    <property type="protein sequence ID" value="POS86764.1"/>
    <property type="molecule type" value="Genomic_DNA"/>
</dbReference>
<evidence type="ECO:0000313" key="1">
    <source>
        <dbReference type="EMBL" id="POS86764.1"/>
    </source>
</evidence>
<proteinExistence type="predicted"/>